<evidence type="ECO:0000313" key="3">
    <source>
        <dbReference type="Proteomes" id="UP001268542"/>
    </source>
</evidence>
<comment type="caution">
    <text evidence="2">The sequence shown here is derived from an EMBL/GenBank/DDBJ whole genome shotgun (WGS) entry which is preliminary data.</text>
</comment>
<sequence>MTTGGPGPSRRTRPERPVLRPGVPTLRRGDGHLQVGLEVGARAVVPDTPDVRELLTALRTGDDLGALLGAPSTWPAEVNGALDLLVRTDLVVAADTLLTTLAQAHRVGADPGTVAALFAADPDGVPARWSRRRDSPWAVDGPAPWAARLVDLLTAAGVPATEGAPEDPATPRVLLAVGEPDRGRADGPVRDGTPHLWVALLPDRVRVGPLVEPGRSACLRCRDATLAESDPRLPLALALAVGDPGGLAPPPVDRAGAELALSLATREVLAHVDGDDPATLSATVEIGGLAGPDAAPRARSWPRHAWCGCGWDELASPA</sequence>
<dbReference type="RefSeq" id="WP_315733254.1">
    <property type="nucleotide sequence ID" value="NZ_JAVYII010000005.1"/>
</dbReference>
<dbReference type="Gene3D" id="3.40.50.720">
    <property type="entry name" value="NAD(P)-binding Rossmann-like Domain"/>
    <property type="match status" value="1"/>
</dbReference>
<evidence type="ECO:0000313" key="2">
    <source>
        <dbReference type="EMBL" id="MDT9593760.1"/>
    </source>
</evidence>
<dbReference type="Proteomes" id="UP001268542">
    <property type="component" value="Unassembled WGS sequence"/>
</dbReference>
<organism evidence="2 3">
    <name type="scientific">Nocardioides imazamoxiresistens</name>
    <dbReference type="NCBI Taxonomy" id="3231893"/>
    <lineage>
        <taxon>Bacteria</taxon>
        <taxon>Bacillati</taxon>
        <taxon>Actinomycetota</taxon>
        <taxon>Actinomycetes</taxon>
        <taxon>Propionibacteriales</taxon>
        <taxon>Nocardioidaceae</taxon>
        <taxon>Nocardioides</taxon>
    </lineage>
</organism>
<feature type="region of interest" description="Disordered" evidence="1">
    <location>
        <begin position="1"/>
        <end position="29"/>
    </location>
</feature>
<keyword evidence="3" id="KW-1185">Reference proteome</keyword>
<protein>
    <recommendedName>
        <fullName evidence="4">Bacteriocin biosynthesis cyclodehydratase domain-containing protein</fullName>
    </recommendedName>
</protein>
<proteinExistence type="predicted"/>
<name>A0ABU3PYB4_9ACTN</name>
<evidence type="ECO:0008006" key="4">
    <source>
        <dbReference type="Google" id="ProtNLM"/>
    </source>
</evidence>
<evidence type="ECO:0000256" key="1">
    <source>
        <dbReference type="SAM" id="MobiDB-lite"/>
    </source>
</evidence>
<reference evidence="2 3" key="1">
    <citation type="submission" date="2023-08" db="EMBL/GenBank/DDBJ databases">
        <title>Nocardioides seae sp. nov., a bacterium isolated from a soil.</title>
        <authorList>
            <person name="Wang X."/>
        </authorList>
    </citation>
    <scope>NUCLEOTIDE SEQUENCE [LARGE SCALE GENOMIC DNA]</scope>
    <source>
        <strain evidence="2 3">YZH12</strain>
    </source>
</reference>
<gene>
    <name evidence="2" type="ORF">RDV89_11825</name>
</gene>
<accession>A0ABU3PYB4</accession>
<dbReference type="EMBL" id="JAVYII010000005">
    <property type="protein sequence ID" value="MDT9593760.1"/>
    <property type="molecule type" value="Genomic_DNA"/>
</dbReference>